<comment type="caution">
    <text evidence="2">The sequence shown here is derived from an EMBL/GenBank/DDBJ whole genome shotgun (WGS) entry which is preliminary data.</text>
</comment>
<protein>
    <recommendedName>
        <fullName evidence="4">Integral membrane protein</fullName>
    </recommendedName>
</protein>
<reference evidence="3" key="1">
    <citation type="journal article" date="2019" name="Int. J. Syst. Evol. Microbiol.">
        <title>The Global Catalogue of Microorganisms (GCM) 10K type strain sequencing project: providing services to taxonomists for standard genome sequencing and annotation.</title>
        <authorList>
            <consortium name="The Broad Institute Genomics Platform"/>
            <consortium name="The Broad Institute Genome Sequencing Center for Infectious Disease"/>
            <person name="Wu L."/>
            <person name="Ma J."/>
        </authorList>
    </citation>
    <scope>NUCLEOTIDE SEQUENCE [LARGE SCALE GENOMIC DNA]</scope>
    <source>
        <strain evidence="3">JCM 6305</strain>
    </source>
</reference>
<dbReference type="EMBL" id="BAAASZ010000031">
    <property type="protein sequence ID" value="GAA2456258.1"/>
    <property type="molecule type" value="Genomic_DNA"/>
</dbReference>
<keyword evidence="1" id="KW-0812">Transmembrane</keyword>
<evidence type="ECO:0000256" key="1">
    <source>
        <dbReference type="SAM" id="Phobius"/>
    </source>
</evidence>
<name>A0ABP5XLE4_9ACTN</name>
<keyword evidence="1" id="KW-1133">Transmembrane helix</keyword>
<dbReference type="Proteomes" id="UP001501638">
    <property type="component" value="Unassembled WGS sequence"/>
</dbReference>
<proteinExistence type="predicted"/>
<gene>
    <name evidence="2" type="ORF">GCM10010405_45360</name>
</gene>
<organism evidence="2 3">
    <name type="scientific">Streptomyces macrosporus</name>
    <dbReference type="NCBI Taxonomy" id="44032"/>
    <lineage>
        <taxon>Bacteria</taxon>
        <taxon>Bacillati</taxon>
        <taxon>Actinomycetota</taxon>
        <taxon>Actinomycetes</taxon>
        <taxon>Kitasatosporales</taxon>
        <taxon>Streptomycetaceae</taxon>
        <taxon>Streptomyces</taxon>
    </lineage>
</organism>
<keyword evidence="1" id="KW-0472">Membrane</keyword>
<feature type="transmembrane region" description="Helical" evidence="1">
    <location>
        <begin position="21"/>
        <end position="47"/>
    </location>
</feature>
<sequence length="174" mass="17482">MSPGSSGTTARRGPVRRAGESTYGLLLLARAALMGAVATVLLMAGAWASLDAVRHVTADRGGVRGTLTVEECDGWTCRGAFAPEGGGAGDAPAEVALEAPVSHDAGEELPVVVWPGADEALRTGVAGVLWAWLPFAGALVLAAPVIAGGLRMRRTAGVTALLGAALMVAAFVLL</sequence>
<feature type="transmembrane region" description="Helical" evidence="1">
    <location>
        <begin position="155"/>
        <end position="173"/>
    </location>
</feature>
<evidence type="ECO:0000313" key="2">
    <source>
        <dbReference type="EMBL" id="GAA2456258.1"/>
    </source>
</evidence>
<feature type="transmembrane region" description="Helical" evidence="1">
    <location>
        <begin position="129"/>
        <end position="148"/>
    </location>
</feature>
<keyword evidence="3" id="KW-1185">Reference proteome</keyword>
<evidence type="ECO:0000313" key="3">
    <source>
        <dbReference type="Proteomes" id="UP001501638"/>
    </source>
</evidence>
<accession>A0ABP5XLE4</accession>
<dbReference type="RefSeq" id="WP_344326478.1">
    <property type="nucleotide sequence ID" value="NZ_BAAASZ010000031.1"/>
</dbReference>
<evidence type="ECO:0008006" key="4">
    <source>
        <dbReference type="Google" id="ProtNLM"/>
    </source>
</evidence>